<dbReference type="AlphaFoldDB" id="A0A2T7P1T1"/>
<comment type="caution">
    <text evidence="3">The sequence shown here is derived from an EMBL/GenBank/DDBJ whole genome shotgun (WGS) entry which is preliminary data.</text>
</comment>
<keyword evidence="4" id="KW-1185">Reference proteome</keyword>
<reference evidence="3 4" key="1">
    <citation type="submission" date="2018-04" db="EMBL/GenBank/DDBJ databases">
        <title>The genome of golden apple snail Pomacea canaliculata provides insight into stress tolerance and invasive adaptation.</title>
        <authorList>
            <person name="Liu C."/>
            <person name="Liu B."/>
            <person name="Ren Y."/>
            <person name="Zhang Y."/>
            <person name="Wang H."/>
            <person name="Li S."/>
            <person name="Jiang F."/>
            <person name="Yin L."/>
            <person name="Zhang G."/>
            <person name="Qian W."/>
            <person name="Fan W."/>
        </authorList>
    </citation>
    <scope>NUCLEOTIDE SEQUENCE [LARGE SCALE GENOMIC DNA]</scope>
    <source>
        <strain evidence="3">SZHN2017</strain>
        <tissue evidence="3">Muscle</tissue>
    </source>
</reference>
<accession>A0A2T7P1T1</accession>
<protein>
    <submittedName>
        <fullName evidence="3">Uncharacterized protein</fullName>
    </submittedName>
</protein>
<organism evidence="3 4">
    <name type="scientific">Pomacea canaliculata</name>
    <name type="common">Golden apple snail</name>
    <dbReference type="NCBI Taxonomy" id="400727"/>
    <lineage>
        <taxon>Eukaryota</taxon>
        <taxon>Metazoa</taxon>
        <taxon>Spiralia</taxon>
        <taxon>Lophotrochozoa</taxon>
        <taxon>Mollusca</taxon>
        <taxon>Gastropoda</taxon>
        <taxon>Caenogastropoda</taxon>
        <taxon>Architaenioglossa</taxon>
        <taxon>Ampullarioidea</taxon>
        <taxon>Ampullariidae</taxon>
        <taxon>Pomacea</taxon>
    </lineage>
</organism>
<dbReference type="Proteomes" id="UP000245119">
    <property type="component" value="Linkage Group LG7"/>
</dbReference>
<keyword evidence="2" id="KW-1133">Transmembrane helix</keyword>
<gene>
    <name evidence="3" type="ORF">C0Q70_12540</name>
</gene>
<proteinExistence type="predicted"/>
<sequence>MLMRRIEISMASSQRLGSLYTGLFLFLLSVCRLTAQVSSATNCEDSSSQAVHSLLCTLPINVNITRKEFTVSFVPDDGAEVSLVDCRWPGDGFYCFKWKGVDCVQPVSDRVSITVPGSVACKTGQFRVKIFDTSHLGKATCRPANQLDGHVDLVTQATNEDMAPPIDEETDSTIMIVGASVAAAIGMLLLVMAVVVFLKRNEVRLWLKKMTPGKRPRETHSPQVKSLLDQPTPDPEVV</sequence>
<keyword evidence="2" id="KW-0472">Membrane</keyword>
<dbReference type="EMBL" id="PZQS01000007">
    <property type="protein sequence ID" value="PVD27382.1"/>
    <property type="molecule type" value="Genomic_DNA"/>
</dbReference>
<feature type="region of interest" description="Disordered" evidence="1">
    <location>
        <begin position="212"/>
        <end position="238"/>
    </location>
</feature>
<evidence type="ECO:0000313" key="4">
    <source>
        <dbReference type="Proteomes" id="UP000245119"/>
    </source>
</evidence>
<feature type="transmembrane region" description="Helical" evidence="2">
    <location>
        <begin position="174"/>
        <end position="198"/>
    </location>
</feature>
<evidence type="ECO:0000256" key="1">
    <source>
        <dbReference type="SAM" id="MobiDB-lite"/>
    </source>
</evidence>
<evidence type="ECO:0000313" key="3">
    <source>
        <dbReference type="EMBL" id="PVD27382.1"/>
    </source>
</evidence>
<name>A0A2T7P1T1_POMCA</name>
<evidence type="ECO:0000256" key="2">
    <source>
        <dbReference type="SAM" id="Phobius"/>
    </source>
</evidence>
<keyword evidence="2" id="KW-0812">Transmembrane</keyword>